<evidence type="ECO:0000313" key="4">
    <source>
        <dbReference type="WBParaSite" id="maker-unitig_23622-snap-gene-0.2-mRNA-1"/>
    </source>
</evidence>
<protein>
    <submittedName>
        <fullName evidence="4">Anoct_dimer domain-containing protein</fullName>
    </submittedName>
</protein>
<dbReference type="GO" id="GO:0046983">
    <property type="term" value="F:protein dimerization activity"/>
    <property type="evidence" value="ECO:0007669"/>
    <property type="project" value="InterPro"/>
</dbReference>
<keyword evidence="3" id="KW-1185">Reference proteome</keyword>
<dbReference type="Proteomes" id="UP000095280">
    <property type="component" value="Unplaced"/>
</dbReference>
<evidence type="ECO:0000313" key="3">
    <source>
        <dbReference type="Proteomes" id="UP000095280"/>
    </source>
</evidence>
<sequence length="185" mass="20699">CERSLDTGSADEDLLLAVKQEVSSSDKKKIHFCKTVHPMDAMCYHAELMSLRAPLLRHQVAREILGTMAYGQGKQPEIGIDRLLEEGVYSGVFPLHDETVLYAVFVSLWWGGGSLEAPRAPLWAHHWDVDRLREAEQERPDRSSAAPSAPPTRRNPVTGQVERTFADKQRFRRLITGASASIAVH</sequence>
<dbReference type="Pfam" id="PF16178">
    <property type="entry name" value="Anoct_dimer"/>
    <property type="match status" value="1"/>
</dbReference>
<dbReference type="WBParaSite" id="maker-unitig_23622-snap-gene-0.2-mRNA-1">
    <property type="protein sequence ID" value="maker-unitig_23622-snap-gene-0.2-mRNA-1"/>
    <property type="gene ID" value="maker-unitig_23622-snap-gene-0.2"/>
</dbReference>
<reference evidence="4" key="1">
    <citation type="submission" date="2016-11" db="UniProtKB">
        <authorList>
            <consortium name="WormBaseParasite"/>
        </authorList>
    </citation>
    <scope>IDENTIFICATION</scope>
</reference>
<feature type="domain" description="Anoctamin dimerisation" evidence="2">
    <location>
        <begin position="57"/>
        <end position="99"/>
    </location>
</feature>
<name>A0A1I8F7I7_9PLAT</name>
<organism evidence="3 4">
    <name type="scientific">Macrostomum lignano</name>
    <dbReference type="NCBI Taxonomy" id="282301"/>
    <lineage>
        <taxon>Eukaryota</taxon>
        <taxon>Metazoa</taxon>
        <taxon>Spiralia</taxon>
        <taxon>Lophotrochozoa</taxon>
        <taxon>Platyhelminthes</taxon>
        <taxon>Rhabditophora</taxon>
        <taxon>Macrostomorpha</taxon>
        <taxon>Macrostomida</taxon>
        <taxon>Macrostomidae</taxon>
        <taxon>Macrostomum</taxon>
    </lineage>
</organism>
<feature type="region of interest" description="Disordered" evidence="1">
    <location>
        <begin position="134"/>
        <end position="162"/>
    </location>
</feature>
<dbReference type="AlphaFoldDB" id="A0A1I8F7I7"/>
<proteinExistence type="predicted"/>
<evidence type="ECO:0000256" key="1">
    <source>
        <dbReference type="SAM" id="MobiDB-lite"/>
    </source>
</evidence>
<evidence type="ECO:0000259" key="2">
    <source>
        <dbReference type="Pfam" id="PF16178"/>
    </source>
</evidence>
<accession>A0A1I8F7I7</accession>
<dbReference type="InterPro" id="IPR032394">
    <property type="entry name" value="Anoct_dimer"/>
</dbReference>